<dbReference type="GO" id="GO:0006508">
    <property type="term" value="P:proteolysis"/>
    <property type="evidence" value="ECO:0007669"/>
    <property type="project" value="TreeGrafter"/>
</dbReference>
<reference evidence="6 7" key="1">
    <citation type="journal article" date="2019" name="Microbiol. Resour. Announc.">
        <title>Complete Genome Sequence of Halomonas sulfidaeris Strain Esulfide1 Isolated from a Metal Sulfide Rock at a Depth of 2,200 Meters, Obtained Using Nanopore Sequencing.</title>
        <authorList>
            <person name="Saito M."/>
            <person name="Nishigata A."/>
            <person name="Galipon J."/>
            <person name="Arakawa K."/>
        </authorList>
    </citation>
    <scope>NUCLEOTIDE SEQUENCE [LARGE SCALE GENOMIC DNA]</scope>
    <source>
        <strain evidence="6 7">ATCC BAA-803</strain>
    </source>
</reference>
<name>A0A455UAC4_9GAMM</name>
<dbReference type="EMBL" id="AP019514">
    <property type="protein sequence ID" value="BBI62527.1"/>
    <property type="molecule type" value="Genomic_DNA"/>
</dbReference>
<dbReference type="InterPro" id="IPR000994">
    <property type="entry name" value="Pept_M24"/>
</dbReference>
<feature type="domain" description="Peptidase M24" evidence="5">
    <location>
        <begin position="48"/>
        <end position="172"/>
    </location>
</feature>
<protein>
    <recommendedName>
        <fullName evidence="5">Peptidase M24 domain-containing protein</fullName>
    </recommendedName>
</protein>
<dbReference type="PANTHER" id="PTHR43226:SF8">
    <property type="entry name" value="XAA-PRO DIPEPTIDASE"/>
    <property type="match status" value="1"/>
</dbReference>
<dbReference type="AlphaFoldDB" id="A0A455UAC4"/>
<evidence type="ECO:0000256" key="1">
    <source>
        <dbReference type="ARBA" id="ARBA00001936"/>
    </source>
</evidence>
<gene>
    <name evidence="6" type="ORF">HSBAA_38330</name>
</gene>
<dbReference type="Proteomes" id="UP000320231">
    <property type="component" value="Chromosome"/>
</dbReference>
<dbReference type="GO" id="GO:0046872">
    <property type="term" value="F:metal ion binding"/>
    <property type="evidence" value="ECO:0007669"/>
    <property type="project" value="UniProtKB-KW"/>
</dbReference>
<keyword evidence="4" id="KW-0464">Manganese</keyword>
<proteinExistence type="predicted"/>
<dbReference type="SUPFAM" id="SSF55920">
    <property type="entry name" value="Creatinase/aminopeptidase"/>
    <property type="match status" value="1"/>
</dbReference>
<dbReference type="KEGG" id="hsr:HSBAA_38330"/>
<accession>A0A455UAC4</accession>
<evidence type="ECO:0000256" key="4">
    <source>
        <dbReference type="ARBA" id="ARBA00023211"/>
    </source>
</evidence>
<dbReference type="Gene3D" id="3.90.230.10">
    <property type="entry name" value="Creatinase/methionine aminopeptidase superfamily"/>
    <property type="match status" value="1"/>
</dbReference>
<dbReference type="InterPro" id="IPR052433">
    <property type="entry name" value="X-Pro_dipept-like"/>
</dbReference>
<evidence type="ECO:0000256" key="2">
    <source>
        <dbReference type="ARBA" id="ARBA00022723"/>
    </source>
</evidence>
<sequence>MVGNAAVIGDIGQLAASTQQALKAQCQPEHIVRVLDELRLFKTPYEIACIREANRLSIAGHQAAQAAFIGASGELDIQLAYLAASRQRESNVPYQNIIGLNDHAGVLHYQHYDLNAPKQRYSLLVDAGRRFRGYCADITRTYAGPDAPAVFGELVSAMHDLKEELVRGIAPG</sequence>
<dbReference type="PANTHER" id="PTHR43226">
    <property type="entry name" value="XAA-PRO AMINOPEPTIDASE 3"/>
    <property type="match status" value="1"/>
</dbReference>
<evidence type="ECO:0000313" key="6">
    <source>
        <dbReference type="EMBL" id="BBI62527.1"/>
    </source>
</evidence>
<organism evidence="6 7">
    <name type="scientific">Vreelandella sulfidaeris</name>
    <dbReference type="NCBI Taxonomy" id="115553"/>
    <lineage>
        <taxon>Bacteria</taxon>
        <taxon>Pseudomonadati</taxon>
        <taxon>Pseudomonadota</taxon>
        <taxon>Gammaproteobacteria</taxon>
        <taxon>Oceanospirillales</taxon>
        <taxon>Halomonadaceae</taxon>
        <taxon>Vreelandella</taxon>
    </lineage>
</organism>
<keyword evidence="3" id="KW-0378">Hydrolase</keyword>
<dbReference type="GO" id="GO:0004177">
    <property type="term" value="F:aminopeptidase activity"/>
    <property type="evidence" value="ECO:0007669"/>
    <property type="project" value="TreeGrafter"/>
</dbReference>
<evidence type="ECO:0000256" key="3">
    <source>
        <dbReference type="ARBA" id="ARBA00022801"/>
    </source>
</evidence>
<evidence type="ECO:0000259" key="5">
    <source>
        <dbReference type="Pfam" id="PF00557"/>
    </source>
</evidence>
<dbReference type="GO" id="GO:0005829">
    <property type="term" value="C:cytosol"/>
    <property type="evidence" value="ECO:0007669"/>
    <property type="project" value="TreeGrafter"/>
</dbReference>
<dbReference type="InterPro" id="IPR036005">
    <property type="entry name" value="Creatinase/aminopeptidase-like"/>
</dbReference>
<evidence type="ECO:0000313" key="7">
    <source>
        <dbReference type="Proteomes" id="UP000320231"/>
    </source>
</evidence>
<comment type="cofactor">
    <cofactor evidence="1">
        <name>Mn(2+)</name>
        <dbReference type="ChEBI" id="CHEBI:29035"/>
    </cofactor>
</comment>
<keyword evidence="2" id="KW-0479">Metal-binding</keyword>
<dbReference type="Pfam" id="PF00557">
    <property type="entry name" value="Peptidase_M24"/>
    <property type="match status" value="1"/>
</dbReference>